<dbReference type="Proteomes" id="UP001595912">
    <property type="component" value="Unassembled WGS sequence"/>
</dbReference>
<gene>
    <name evidence="1" type="ORF">ACFPIJ_56450</name>
</gene>
<protein>
    <submittedName>
        <fullName evidence="1">Uncharacterized protein</fullName>
    </submittedName>
</protein>
<organism evidence="1 2">
    <name type="scientific">Dactylosporangium cerinum</name>
    <dbReference type="NCBI Taxonomy" id="1434730"/>
    <lineage>
        <taxon>Bacteria</taxon>
        <taxon>Bacillati</taxon>
        <taxon>Actinomycetota</taxon>
        <taxon>Actinomycetes</taxon>
        <taxon>Micromonosporales</taxon>
        <taxon>Micromonosporaceae</taxon>
        <taxon>Dactylosporangium</taxon>
    </lineage>
</organism>
<keyword evidence="2" id="KW-1185">Reference proteome</keyword>
<proteinExistence type="predicted"/>
<evidence type="ECO:0000313" key="1">
    <source>
        <dbReference type="EMBL" id="MFC5007187.1"/>
    </source>
</evidence>
<dbReference type="EMBL" id="JBHSIU010000116">
    <property type="protein sequence ID" value="MFC5007187.1"/>
    <property type="molecule type" value="Genomic_DNA"/>
</dbReference>
<reference evidence="2" key="1">
    <citation type="journal article" date="2019" name="Int. J. Syst. Evol. Microbiol.">
        <title>The Global Catalogue of Microorganisms (GCM) 10K type strain sequencing project: providing services to taxonomists for standard genome sequencing and annotation.</title>
        <authorList>
            <consortium name="The Broad Institute Genomics Platform"/>
            <consortium name="The Broad Institute Genome Sequencing Center for Infectious Disease"/>
            <person name="Wu L."/>
            <person name="Ma J."/>
        </authorList>
    </citation>
    <scope>NUCLEOTIDE SEQUENCE [LARGE SCALE GENOMIC DNA]</scope>
    <source>
        <strain evidence="2">CGMCC 4.7152</strain>
    </source>
</reference>
<sequence>MLSLPLTAPAVRRLRANADSHDLCTLTLTATHTILGVARRHPGGTCAPSPATACG</sequence>
<evidence type="ECO:0000313" key="2">
    <source>
        <dbReference type="Proteomes" id="UP001595912"/>
    </source>
</evidence>
<comment type="caution">
    <text evidence="1">The sequence shown here is derived from an EMBL/GenBank/DDBJ whole genome shotgun (WGS) entry which is preliminary data.</text>
</comment>
<accession>A0ABV9WI22</accession>
<dbReference type="RefSeq" id="WP_380127833.1">
    <property type="nucleotide sequence ID" value="NZ_JBHSIU010000116.1"/>
</dbReference>
<name>A0ABV9WI22_9ACTN</name>